<dbReference type="Proteomes" id="UP000215506">
    <property type="component" value="Unassembled WGS sequence"/>
</dbReference>
<evidence type="ECO:0000313" key="2">
    <source>
        <dbReference type="EMBL" id="OXR41809.1"/>
    </source>
</evidence>
<feature type="signal peptide" evidence="1">
    <location>
        <begin position="1"/>
        <end position="26"/>
    </location>
</feature>
<reference evidence="2 3" key="1">
    <citation type="submission" date="2017-07" db="EMBL/GenBank/DDBJ databases">
        <title>First draft Genome Sequence of Nocardia cerradoensis isolated from human infection.</title>
        <authorList>
            <person name="Carrasco G."/>
        </authorList>
    </citation>
    <scope>NUCLEOTIDE SEQUENCE [LARGE SCALE GENOMIC DNA]</scope>
    <source>
        <strain evidence="2 3">CNM20130759</strain>
    </source>
</reference>
<sequence length="139" mass="14359">MNVRRAAAGAALAAATLSAVPAAASADNPEDPANGIIPAGAYHITQHPDNMIGSPVHNCDLQAFADSTTVTLVCGNSSRTGRQNAAGPDETYVTFEGVPVGLDLREIDARQGYWEGTLNAAGTSIDVPYPIAGITLQRR</sequence>
<keyword evidence="3" id="KW-1185">Reference proteome</keyword>
<evidence type="ECO:0000313" key="3">
    <source>
        <dbReference type="Proteomes" id="UP000215506"/>
    </source>
</evidence>
<feature type="chain" id="PRO_5011242094" description="Secreted protein" evidence="1">
    <location>
        <begin position="27"/>
        <end position="139"/>
    </location>
</feature>
<evidence type="ECO:0000256" key="1">
    <source>
        <dbReference type="SAM" id="SignalP"/>
    </source>
</evidence>
<proteinExistence type="predicted"/>
<keyword evidence="1" id="KW-0732">Signal</keyword>
<gene>
    <name evidence="2" type="ORF">B7C42_06151</name>
</gene>
<evidence type="ECO:0008006" key="4">
    <source>
        <dbReference type="Google" id="ProtNLM"/>
    </source>
</evidence>
<protein>
    <recommendedName>
        <fullName evidence="4">Secreted protein</fullName>
    </recommendedName>
</protein>
<dbReference type="AlphaFoldDB" id="A0A231GYX5"/>
<dbReference type="EMBL" id="NGAF01000017">
    <property type="protein sequence ID" value="OXR41809.1"/>
    <property type="molecule type" value="Genomic_DNA"/>
</dbReference>
<name>A0A231GYX5_9NOCA</name>
<comment type="caution">
    <text evidence="2">The sequence shown here is derived from an EMBL/GenBank/DDBJ whole genome shotgun (WGS) entry which is preliminary data.</text>
</comment>
<accession>A0A231GYX5</accession>
<dbReference type="RefSeq" id="WP_039780754.1">
    <property type="nucleotide sequence ID" value="NZ_JAAXOR010000004.1"/>
</dbReference>
<organism evidence="2 3">
    <name type="scientific">Nocardia cerradoensis</name>
    <dbReference type="NCBI Taxonomy" id="85688"/>
    <lineage>
        <taxon>Bacteria</taxon>
        <taxon>Bacillati</taxon>
        <taxon>Actinomycetota</taxon>
        <taxon>Actinomycetes</taxon>
        <taxon>Mycobacteriales</taxon>
        <taxon>Nocardiaceae</taxon>
        <taxon>Nocardia</taxon>
    </lineage>
</organism>